<accession>A0A1W6C0A1</accession>
<name>A0A1W6C0A1_PSEFL</name>
<feature type="domain" description="Abortive infection protein-like C-terminal" evidence="1">
    <location>
        <begin position="219"/>
        <end position="287"/>
    </location>
</feature>
<proteinExistence type="predicted"/>
<protein>
    <recommendedName>
        <fullName evidence="1">Abortive infection protein-like C-terminal domain-containing protein</fullName>
    </recommendedName>
</protein>
<evidence type="ECO:0000313" key="2">
    <source>
        <dbReference type="EMBL" id="ARJ57831.1"/>
    </source>
</evidence>
<sequence>MSDDGFSELAARSAKVKNENLQLLLGLRAFERKLLDLVEGLGCGGNSETIVFDEILDDEDEPIGHTMCYLTFTGRELNICWKEAPRQSDFDYWNYCTLEEAGTDMQRRVSDHKVLNSLVADLLVNLDREYLKTASVVQSLSQFVTVEKAEIDADLDTLFSGNTMLQESWMKARGCVLTDPELSITLSCSHIETVLKACLKSLGESGYERETVERLSSLTLKALRASGAIDDNTSQMLRGAATIFQCVGASRNDRSVSHGKSEGYVPPTSDLAQTINHLAGVASVFVMKQTDLVRKGSD</sequence>
<reference evidence="2" key="1">
    <citation type="submission" date="2016-09" db="EMBL/GenBank/DDBJ databases">
        <title>Contribution of increased mutagenesis to the evolution of pollutants-degrading indigenous bacteria.</title>
        <authorList>
            <person name="Ilmjarv T."/>
            <person name="Naanuri E."/>
            <person name="Kivisaar M."/>
        </authorList>
    </citation>
    <scope>NUCLEOTIDE SEQUENCE</scope>
    <source>
        <strain evidence="2">PC24</strain>
    </source>
</reference>
<dbReference type="EMBL" id="KX893526">
    <property type="protein sequence ID" value="ARJ57831.1"/>
    <property type="molecule type" value="Genomic_DNA"/>
</dbReference>
<dbReference type="InterPro" id="IPR026001">
    <property type="entry name" value="Abi-like_C"/>
</dbReference>
<dbReference type="Pfam" id="PF14355">
    <property type="entry name" value="Abi_C"/>
    <property type="match status" value="1"/>
</dbReference>
<organism evidence="2">
    <name type="scientific">Pseudomonas fluorescens</name>
    <dbReference type="NCBI Taxonomy" id="294"/>
    <lineage>
        <taxon>Bacteria</taxon>
        <taxon>Pseudomonadati</taxon>
        <taxon>Pseudomonadota</taxon>
        <taxon>Gammaproteobacteria</taxon>
        <taxon>Pseudomonadales</taxon>
        <taxon>Pseudomonadaceae</taxon>
        <taxon>Pseudomonas</taxon>
    </lineage>
</organism>
<evidence type="ECO:0000259" key="1">
    <source>
        <dbReference type="Pfam" id="PF14355"/>
    </source>
</evidence>
<dbReference type="AlphaFoldDB" id="A0A1W6C0A1"/>